<organism evidence="2 3">
    <name type="scientific">Vagococcus luciliae</name>
    <dbReference type="NCBI Taxonomy" id="2920380"/>
    <lineage>
        <taxon>Bacteria</taxon>
        <taxon>Bacillati</taxon>
        <taxon>Bacillota</taxon>
        <taxon>Bacilli</taxon>
        <taxon>Lactobacillales</taxon>
        <taxon>Enterococcaceae</taxon>
        <taxon>Vagococcus</taxon>
    </lineage>
</organism>
<dbReference type="InterPro" id="IPR010982">
    <property type="entry name" value="Lambda_DNA-bd_dom_sf"/>
</dbReference>
<dbReference type="Gene3D" id="1.10.260.40">
    <property type="entry name" value="lambda repressor-like DNA-binding domains"/>
    <property type="match status" value="1"/>
</dbReference>
<dbReference type="SUPFAM" id="SSF47413">
    <property type="entry name" value="lambda repressor-like DNA-binding domains"/>
    <property type="match status" value="1"/>
</dbReference>
<reference evidence="2" key="1">
    <citation type="submission" date="2022-08" db="EMBL/GenBank/DDBJ databases">
        <title>Genome sequence of Vagococcus luciliae DSM 112651.</title>
        <authorList>
            <person name="Juan G."/>
            <person name="Anja P."/>
            <person name="Rolf D."/>
            <person name="Kampfer P."/>
            <person name="Vilcinskas A."/>
        </authorList>
    </citation>
    <scope>NUCLEOTIDE SEQUENCE</scope>
    <source>
        <strain evidence="2">G314FT</strain>
    </source>
</reference>
<dbReference type="PROSITE" id="PS50943">
    <property type="entry name" value="HTH_CROC1"/>
    <property type="match status" value="1"/>
</dbReference>
<evidence type="ECO:0000313" key="2">
    <source>
        <dbReference type="EMBL" id="UUV98398.1"/>
    </source>
</evidence>
<evidence type="ECO:0000259" key="1">
    <source>
        <dbReference type="PROSITE" id="PS50943"/>
    </source>
</evidence>
<keyword evidence="3" id="KW-1185">Reference proteome</keyword>
<dbReference type="Proteomes" id="UP001058273">
    <property type="component" value="Chromosome"/>
</dbReference>
<gene>
    <name evidence="2" type="ORF">G314FT_05140</name>
</gene>
<dbReference type="CDD" id="cd00093">
    <property type="entry name" value="HTH_XRE"/>
    <property type="match status" value="1"/>
</dbReference>
<reference evidence="2" key="2">
    <citation type="submission" date="2022-08" db="EMBL/GenBank/DDBJ databases">
        <authorList>
            <person name="Poehlein A."/>
            <person name="Guzman J."/>
            <person name="Daniel R."/>
            <person name="Vilcinskas A."/>
        </authorList>
    </citation>
    <scope>NUCLEOTIDE SEQUENCE</scope>
    <source>
        <strain evidence="2">G314FT</strain>
    </source>
</reference>
<evidence type="ECO:0000313" key="3">
    <source>
        <dbReference type="Proteomes" id="UP001058273"/>
    </source>
</evidence>
<protein>
    <recommendedName>
        <fullName evidence="1">HTH cro/C1-type domain-containing protein</fullName>
    </recommendedName>
</protein>
<name>A0ABY5NY28_9ENTE</name>
<dbReference type="SMART" id="SM00530">
    <property type="entry name" value="HTH_XRE"/>
    <property type="match status" value="1"/>
</dbReference>
<dbReference type="RefSeq" id="WP_257701949.1">
    <property type="nucleotide sequence ID" value="NZ_CP102451.1"/>
</dbReference>
<accession>A0ABY5NY28</accession>
<feature type="domain" description="HTH cro/C1-type" evidence="1">
    <location>
        <begin position="14"/>
        <end position="70"/>
    </location>
</feature>
<dbReference type="InterPro" id="IPR001387">
    <property type="entry name" value="Cro/C1-type_HTH"/>
</dbReference>
<sequence length="182" mass="20985">MKNNLDKKSIGQRIKAIRIQNSMTMKDFGKKFDPVASDSIVSRWERGISVPNTSRLKQIAEIGKVSMSYLLYGKELDVFSGLNDKLNDVVNNLNNEANKQYIDSVNYISNFDFSTLNTLDLYDIAIFLKSFDKSNNDYKYQFFKDVTNVLTDFIDSESDKDDLIQARDKIINELNKYIDSLD</sequence>
<dbReference type="Pfam" id="PF01381">
    <property type="entry name" value="HTH_3"/>
    <property type="match status" value="1"/>
</dbReference>
<proteinExistence type="predicted"/>
<dbReference type="EMBL" id="CP102451">
    <property type="protein sequence ID" value="UUV98398.1"/>
    <property type="molecule type" value="Genomic_DNA"/>
</dbReference>